<dbReference type="InterPro" id="IPR025877">
    <property type="entry name" value="MobA-like_NTP_Trfase"/>
</dbReference>
<dbReference type="EMBL" id="JAHWXP010000003">
    <property type="protein sequence ID" value="MBY8338043.1"/>
    <property type="molecule type" value="Genomic_DNA"/>
</dbReference>
<evidence type="ECO:0000313" key="4">
    <source>
        <dbReference type="Proteomes" id="UP000759298"/>
    </source>
</evidence>
<proteinExistence type="predicted"/>
<reference evidence="3 4" key="1">
    <citation type="submission" date="2021-07" db="EMBL/GenBank/DDBJ databases">
        <title>Alteriqipengyuania abyssalis NZ-12B nov, sp.nov isolated from deep sea sponge in pacific ocean.</title>
        <authorList>
            <person name="Tareen S."/>
            <person name="Wink J."/>
        </authorList>
    </citation>
    <scope>NUCLEOTIDE SEQUENCE [LARGE SCALE GENOMIC DNA]</scope>
    <source>
        <strain evidence="3 4">NZ-12B</strain>
    </source>
</reference>
<dbReference type="SUPFAM" id="SSF53448">
    <property type="entry name" value="Nucleotide-diphospho-sugar transferases"/>
    <property type="match status" value="1"/>
</dbReference>
<dbReference type="PANTHER" id="PTHR43777:SF1">
    <property type="entry name" value="MOLYBDENUM COFACTOR CYTIDYLYLTRANSFERASE"/>
    <property type="match status" value="1"/>
</dbReference>
<keyword evidence="4" id="KW-1185">Reference proteome</keyword>
<protein>
    <submittedName>
        <fullName evidence="3">Nucleotidyltransferase family protein</fullName>
    </submittedName>
</protein>
<evidence type="ECO:0000259" key="2">
    <source>
        <dbReference type="Pfam" id="PF12804"/>
    </source>
</evidence>
<comment type="caution">
    <text evidence="3">The sequence shown here is derived from an EMBL/GenBank/DDBJ whole genome shotgun (WGS) entry which is preliminary data.</text>
</comment>
<accession>A0ABS7PG40</accession>
<feature type="domain" description="MobA-like NTP transferase" evidence="2">
    <location>
        <begin position="16"/>
        <end position="177"/>
    </location>
</feature>
<dbReference type="RefSeq" id="WP_222825507.1">
    <property type="nucleotide sequence ID" value="NZ_JAHWXP010000003.1"/>
</dbReference>
<organism evidence="3 4">
    <name type="scientific">Alteriqipengyuania abyssalis</name>
    <dbReference type="NCBI Taxonomy" id="2860200"/>
    <lineage>
        <taxon>Bacteria</taxon>
        <taxon>Pseudomonadati</taxon>
        <taxon>Pseudomonadota</taxon>
        <taxon>Alphaproteobacteria</taxon>
        <taxon>Sphingomonadales</taxon>
        <taxon>Erythrobacteraceae</taxon>
        <taxon>Alteriqipengyuania</taxon>
    </lineage>
</organism>
<dbReference type="InterPro" id="IPR029044">
    <property type="entry name" value="Nucleotide-diphossugar_trans"/>
</dbReference>
<gene>
    <name evidence="3" type="ORF">KYN89_13415</name>
</gene>
<keyword evidence="1" id="KW-0460">Magnesium</keyword>
<dbReference type="CDD" id="cd04182">
    <property type="entry name" value="GT_2_like_f"/>
    <property type="match status" value="1"/>
</dbReference>
<dbReference type="Gene3D" id="3.90.550.10">
    <property type="entry name" value="Spore Coat Polysaccharide Biosynthesis Protein SpsA, Chain A"/>
    <property type="match status" value="1"/>
</dbReference>
<evidence type="ECO:0000256" key="1">
    <source>
        <dbReference type="ARBA" id="ARBA00022842"/>
    </source>
</evidence>
<name>A0ABS7PG40_9SPHN</name>
<dbReference type="PANTHER" id="PTHR43777">
    <property type="entry name" value="MOLYBDENUM COFACTOR CYTIDYLYLTRANSFERASE"/>
    <property type="match status" value="1"/>
</dbReference>
<dbReference type="Proteomes" id="UP000759298">
    <property type="component" value="Unassembled WGS sequence"/>
</dbReference>
<dbReference type="Pfam" id="PF12804">
    <property type="entry name" value="NTP_transf_3"/>
    <property type="match status" value="1"/>
</dbReference>
<sequence length="206" mass="21141">MTGHAGREAMLAGCHAIVLAAGGASRFGGGKLLARLDDTPLICRAVRAAFAAPVESVRLVVGADAEEVREAVLAAQTPRPEFVHCDSWQQGLSASLKAGIGALPADARAVAIFLGDMPALSGQLAGEALRAVLGGAPAAYPVFGQAPGHPVALSRALFEGVAQLEGDRGARALIKDHPGVVRLPVDDPGCIVDIDTRDDLRVYARA</sequence>
<evidence type="ECO:0000313" key="3">
    <source>
        <dbReference type="EMBL" id="MBY8338043.1"/>
    </source>
</evidence>